<keyword evidence="3" id="KW-1185">Reference proteome</keyword>
<proteinExistence type="predicted"/>
<protein>
    <submittedName>
        <fullName evidence="2">Uncharacterized protein</fullName>
    </submittedName>
</protein>
<evidence type="ECO:0000256" key="1">
    <source>
        <dbReference type="SAM" id="MobiDB-lite"/>
    </source>
</evidence>
<organism evidence="2 3">
    <name type="scientific">Nonomuraea dietziae</name>
    <dbReference type="NCBI Taxonomy" id="65515"/>
    <lineage>
        <taxon>Bacteria</taxon>
        <taxon>Bacillati</taxon>
        <taxon>Actinomycetota</taxon>
        <taxon>Actinomycetes</taxon>
        <taxon>Streptosporangiales</taxon>
        <taxon>Streptosporangiaceae</taxon>
        <taxon>Nonomuraea</taxon>
    </lineage>
</organism>
<dbReference type="Proteomes" id="UP000579945">
    <property type="component" value="Unassembled WGS sequence"/>
</dbReference>
<name>A0A7W5VD52_9ACTN</name>
<dbReference type="EMBL" id="JACIBV010000001">
    <property type="protein sequence ID" value="MBB3732656.1"/>
    <property type="molecule type" value="Genomic_DNA"/>
</dbReference>
<comment type="caution">
    <text evidence="2">The sequence shown here is derived from an EMBL/GenBank/DDBJ whole genome shotgun (WGS) entry which is preliminary data.</text>
</comment>
<evidence type="ECO:0000313" key="3">
    <source>
        <dbReference type="Proteomes" id="UP000579945"/>
    </source>
</evidence>
<evidence type="ECO:0000313" key="2">
    <source>
        <dbReference type="EMBL" id="MBB3732656.1"/>
    </source>
</evidence>
<feature type="region of interest" description="Disordered" evidence="1">
    <location>
        <begin position="1"/>
        <end position="61"/>
    </location>
</feature>
<gene>
    <name evidence="2" type="ORF">FHR33_008516</name>
</gene>
<sequence length="61" mass="6105">MELAASRPRSGPNDPHGQASKAGGDRVAVSRRGSAGGQGELVITENLAPNGSARVANLPTP</sequence>
<dbReference type="AlphaFoldDB" id="A0A7W5VD52"/>
<accession>A0A7W5VD52</accession>
<reference evidence="2 3" key="1">
    <citation type="submission" date="2020-08" db="EMBL/GenBank/DDBJ databases">
        <title>Sequencing the genomes of 1000 actinobacteria strains.</title>
        <authorList>
            <person name="Klenk H.-P."/>
        </authorList>
    </citation>
    <scope>NUCLEOTIDE SEQUENCE [LARGE SCALE GENOMIC DNA]</scope>
    <source>
        <strain evidence="2 3">DSM 44320</strain>
    </source>
</reference>